<evidence type="ECO:0000313" key="8">
    <source>
        <dbReference type="Proteomes" id="UP000182692"/>
    </source>
</evidence>
<evidence type="ECO:0000259" key="6">
    <source>
        <dbReference type="Pfam" id="PF02826"/>
    </source>
</evidence>
<dbReference type="Proteomes" id="UP000182692">
    <property type="component" value="Unassembled WGS sequence"/>
</dbReference>
<dbReference type="InterPro" id="IPR050418">
    <property type="entry name" value="D-iso_2-hydroxyacid_DH_PdxB"/>
</dbReference>
<dbReference type="GO" id="GO:0016616">
    <property type="term" value="F:oxidoreductase activity, acting on the CH-OH group of donors, NAD or NADP as acceptor"/>
    <property type="evidence" value="ECO:0007669"/>
    <property type="project" value="InterPro"/>
</dbReference>
<dbReference type="RefSeq" id="WP_017013364.1">
    <property type="nucleotide sequence ID" value="NZ_FOWR01000030.1"/>
</dbReference>
<evidence type="ECO:0000259" key="5">
    <source>
        <dbReference type="Pfam" id="PF00389"/>
    </source>
</evidence>
<dbReference type="GO" id="GO:0051287">
    <property type="term" value="F:NAD binding"/>
    <property type="evidence" value="ECO:0007669"/>
    <property type="project" value="InterPro"/>
</dbReference>
<evidence type="ECO:0000256" key="1">
    <source>
        <dbReference type="ARBA" id="ARBA00005854"/>
    </source>
</evidence>
<evidence type="ECO:0000256" key="2">
    <source>
        <dbReference type="ARBA" id="ARBA00023002"/>
    </source>
</evidence>
<dbReference type="PROSITE" id="PS00670">
    <property type="entry name" value="D_2_HYDROXYACID_DH_2"/>
    <property type="match status" value="1"/>
</dbReference>
<dbReference type="PROSITE" id="PS00671">
    <property type="entry name" value="D_2_HYDROXYACID_DH_3"/>
    <property type="match status" value="1"/>
</dbReference>
<evidence type="ECO:0000313" key="7">
    <source>
        <dbReference type="EMBL" id="SFP92211.1"/>
    </source>
</evidence>
<gene>
    <name evidence="7" type="ORF">SAMN03084138_03528</name>
</gene>
<dbReference type="Gene3D" id="3.40.50.720">
    <property type="entry name" value="NAD(P)-binding Rossmann-like Domain"/>
    <property type="match status" value="2"/>
</dbReference>
<dbReference type="InterPro" id="IPR029753">
    <property type="entry name" value="D-isomer_DH_CS"/>
</dbReference>
<accession>A0A1I5UAE7</accession>
<organism evidence="7 8">
    <name type="scientific">Enterovibrio norvegicus DSM 15893</name>
    <dbReference type="NCBI Taxonomy" id="1121869"/>
    <lineage>
        <taxon>Bacteria</taxon>
        <taxon>Pseudomonadati</taxon>
        <taxon>Pseudomonadota</taxon>
        <taxon>Gammaproteobacteria</taxon>
        <taxon>Vibrionales</taxon>
        <taxon>Vibrionaceae</taxon>
        <taxon>Enterovibrio</taxon>
    </lineage>
</organism>
<evidence type="ECO:0000256" key="3">
    <source>
        <dbReference type="ARBA" id="ARBA00023027"/>
    </source>
</evidence>
<name>A0A1I5UAE7_9GAMM</name>
<feature type="domain" description="D-isomer specific 2-hydroxyacid dehydrogenase catalytic" evidence="5">
    <location>
        <begin position="30"/>
        <end position="316"/>
    </location>
</feature>
<evidence type="ECO:0000256" key="4">
    <source>
        <dbReference type="RuleBase" id="RU003719"/>
    </source>
</evidence>
<dbReference type="PANTHER" id="PTHR43761:SF1">
    <property type="entry name" value="D-ISOMER SPECIFIC 2-HYDROXYACID DEHYDROGENASE CATALYTIC DOMAIN-CONTAINING PROTEIN-RELATED"/>
    <property type="match status" value="1"/>
</dbReference>
<keyword evidence="3" id="KW-0520">NAD</keyword>
<dbReference type="Pfam" id="PF00389">
    <property type="entry name" value="2-Hacid_dh"/>
    <property type="match status" value="1"/>
</dbReference>
<dbReference type="InterPro" id="IPR006140">
    <property type="entry name" value="D-isomer_DH_NAD-bd"/>
</dbReference>
<dbReference type="OrthoDB" id="9805416at2"/>
<keyword evidence="2 4" id="KW-0560">Oxidoreductase</keyword>
<comment type="similarity">
    <text evidence="1 4">Belongs to the D-isomer specific 2-hydroxyacid dehydrogenase family.</text>
</comment>
<dbReference type="CDD" id="cd12162">
    <property type="entry name" value="2-Hacid_dh_4"/>
    <property type="match status" value="1"/>
</dbReference>
<sequence length="317" mass="34347">MEKIVFLDSATIPAHIHIPTPSFDHQWISYQETAPHQVIERLTDATMVIVNKVVLDANTLSQLPHLKLIAVSATGYNNIDLTWCHEHKLPVCNIRGYATRSVPEHVMALCFALRRNLTAYHRDIEDGVWQQKNQFCFFTHPIGDIAGSTIGIVGSGNLGQGVEALANAVGMTVLKAERKGATAIRDGYVSFNTLLEHADIVTLHCPLDTSTSNLIGREELERMKPSAILINTGRGGLVDELALVEALKKGDIAGAGVDVFTQEPASFSNPLLAHAGMPNLILTPHVAWGSDSSLQTLANILIENLDAFIAGAPQNLV</sequence>
<dbReference type="AlphaFoldDB" id="A0A1I5UAE7"/>
<dbReference type="SUPFAM" id="SSF52283">
    <property type="entry name" value="Formate/glycerate dehydrogenase catalytic domain-like"/>
    <property type="match status" value="1"/>
</dbReference>
<dbReference type="InterPro" id="IPR006139">
    <property type="entry name" value="D-isomer_2_OHA_DH_cat_dom"/>
</dbReference>
<proteinExistence type="inferred from homology"/>
<dbReference type="STRING" id="1121869.SAMN03084138_03528"/>
<feature type="domain" description="D-isomer specific 2-hydroxyacid dehydrogenase NAD-binding" evidence="6">
    <location>
        <begin position="107"/>
        <end position="287"/>
    </location>
</feature>
<dbReference type="Pfam" id="PF02826">
    <property type="entry name" value="2-Hacid_dh_C"/>
    <property type="match status" value="1"/>
</dbReference>
<dbReference type="SUPFAM" id="SSF51735">
    <property type="entry name" value="NAD(P)-binding Rossmann-fold domains"/>
    <property type="match status" value="1"/>
</dbReference>
<dbReference type="GeneID" id="35874219"/>
<dbReference type="InterPro" id="IPR036291">
    <property type="entry name" value="NAD(P)-bd_dom_sf"/>
</dbReference>
<reference evidence="7 8" key="1">
    <citation type="submission" date="2016-10" db="EMBL/GenBank/DDBJ databases">
        <authorList>
            <person name="de Groot N.N."/>
        </authorList>
    </citation>
    <scope>NUCLEOTIDE SEQUENCE [LARGE SCALE GENOMIC DNA]</scope>
    <source>
        <strain evidence="7 8">DSM 15893</strain>
    </source>
</reference>
<dbReference type="EMBL" id="FOWR01000030">
    <property type="protein sequence ID" value="SFP92211.1"/>
    <property type="molecule type" value="Genomic_DNA"/>
</dbReference>
<dbReference type="PANTHER" id="PTHR43761">
    <property type="entry name" value="D-ISOMER SPECIFIC 2-HYDROXYACID DEHYDROGENASE FAMILY PROTEIN (AFU_ORTHOLOGUE AFUA_1G13630)"/>
    <property type="match status" value="1"/>
</dbReference>
<protein>
    <submittedName>
        <fullName evidence="7">Glycerate dehydrogenase</fullName>
    </submittedName>
</protein>